<dbReference type="EMBL" id="CP090958">
    <property type="protein sequence ID" value="WGW10916.1"/>
    <property type="molecule type" value="Genomic_DNA"/>
</dbReference>
<organism evidence="2 3">
    <name type="scientific">Saxibacter everestensis</name>
    <dbReference type="NCBI Taxonomy" id="2909229"/>
    <lineage>
        <taxon>Bacteria</taxon>
        <taxon>Bacillati</taxon>
        <taxon>Actinomycetota</taxon>
        <taxon>Actinomycetes</taxon>
        <taxon>Micrococcales</taxon>
        <taxon>Brevibacteriaceae</taxon>
        <taxon>Saxibacter</taxon>
    </lineage>
</organism>
<protein>
    <recommendedName>
        <fullName evidence="4">TPM domain-containing protein</fullName>
    </recommendedName>
</protein>
<reference evidence="2 3" key="1">
    <citation type="submission" date="2023-05" db="EMBL/GenBank/DDBJ databases">
        <title>Lithophilousrod everest ZFBP1038 complete genpme.</title>
        <authorList>
            <person name="Tian M."/>
        </authorList>
    </citation>
    <scope>NUCLEOTIDE SEQUENCE [LARGE SCALE GENOMIC DNA]</scope>
    <source>
        <strain evidence="2 3">ZFBP1038</strain>
    </source>
</reference>
<evidence type="ECO:0000313" key="3">
    <source>
        <dbReference type="Proteomes" id="UP001209083"/>
    </source>
</evidence>
<feature type="region of interest" description="Disordered" evidence="1">
    <location>
        <begin position="167"/>
        <end position="190"/>
    </location>
</feature>
<evidence type="ECO:0000313" key="2">
    <source>
        <dbReference type="EMBL" id="WGW10916.1"/>
    </source>
</evidence>
<keyword evidence="3" id="KW-1185">Reference proteome</keyword>
<evidence type="ECO:0000256" key="1">
    <source>
        <dbReference type="SAM" id="MobiDB-lite"/>
    </source>
</evidence>
<evidence type="ECO:0008006" key="4">
    <source>
        <dbReference type="Google" id="ProtNLM"/>
    </source>
</evidence>
<sequence length="425" mass="45860">MSTDDSDNSPETRARAVRALRSLIAPGWQESPLFVDQNVAGAITDGQQDRIIAAIARVVGEGRRCYVAVLPQLAGRTGETHLNYSAREQILAGAVRDMFDVEEGPVSYIFTEVQSGFGNWRSVAFVVDADGESGELSGPDVRDELDTDSVAATTSYAADALLAYLRGEDAPPRPRHEDRKPADEKTPGRLDELDYYLPDDGDPGVPGVITTGVAFGAALVWVCVRRDKAAKAATPISVTPELISKARSAESALRSLVDGPWPESLSDDQVETIDRIGRAAEVVLRRAGGEFDSETDPLDLLAMSLLQRRAAVIAPSGKGRRGTKAPKPGEPARSCFFDPRHSDSSGDGVWRMGRTRLTVPVCRGCRTALRNGGEPAALMVARRSLFARRRSQPYFAASGNVYADCGFGSMRPLEDAILDQTRVSR</sequence>
<name>A0ABY8QRP6_9MICO</name>
<dbReference type="RefSeq" id="WP_349637698.1">
    <property type="nucleotide sequence ID" value="NZ_CP090958.1"/>
</dbReference>
<dbReference type="Proteomes" id="UP001209083">
    <property type="component" value="Chromosome"/>
</dbReference>
<gene>
    <name evidence="2" type="ORF">LWF01_12435</name>
</gene>
<proteinExistence type="predicted"/>
<accession>A0ABY8QRP6</accession>